<dbReference type="PATRIC" id="fig|1244869.3.peg.2987"/>
<dbReference type="InterPro" id="IPR015996">
    <property type="entry name" value="UCP028451"/>
</dbReference>
<dbReference type="OrthoDB" id="9794241at2"/>
<dbReference type="Proteomes" id="UP000011744">
    <property type="component" value="Unassembled WGS sequence"/>
</dbReference>
<dbReference type="InterPro" id="IPR012808">
    <property type="entry name" value="CHP02453"/>
</dbReference>
<proteinExistence type="predicted"/>
<dbReference type="Pfam" id="PF09365">
    <property type="entry name" value="DUF2461"/>
    <property type="match status" value="1"/>
</dbReference>
<reference evidence="1 2" key="1">
    <citation type="journal article" date="2014" name="Genome Announc.">
        <title>Draft Genome Sequence of Magnetospirillum sp. Strain SO-1, a Freshwater Magnetotactic Bacterium Isolated from the Ol'khovka River, Russia.</title>
        <authorList>
            <person name="Grouzdev D.S."/>
            <person name="Dziuba M.V."/>
            <person name="Sukhacheva M.S."/>
            <person name="Mardanov A.V."/>
            <person name="Beletskiy A.V."/>
            <person name="Kuznetsov B.B."/>
            <person name="Skryabin K.G."/>
        </authorList>
    </citation>
    <scope>NUCLEOTIDE SEQUENCE [LARGE SCALE GENOMIC DNA]</scope>
    <source>
        <strain evidence="1 2">SO-1</strain>
    </source>
</reference>
<gene>
    <name evidence="1" type="ORF">H261_14850</name>
</gene>
<dbReference type="RefSeq" id="WP_008618981.1">
    <property type="nucleotide sequence ID" value="NZ_AONQ01000041.1"/>
</dbReference>
<dbReference type="PANTHER" id="PTHR36452">
    <property type="entry name" value="CHROMOSOME 12, WHOLE GENOME SHOTGUN SEQUENCE"/>
    <property type="match status" value="1"/>
</dbReference>
<dbReference type="NCBIfam" id="TIGR02453">
    <property type="entry name" value="TIGR02453 family protein"/>
    <property type="match status" value="1"/>
</dbReference>
<dbReference type="AlphaFoldDB" id="M2ZPE6"/>
<evidence type="ECO:0008006" key="3">
    <source>
        <dbReference type="Google" id="ProtNLM"/>
    </source>
</evidence>
<dbReference type="PANTHER" id="PTHR36452:SF1">
    <property type="entry name" value="DUF2461 DOMAIN-CONTAINING PROTEIN"/>
    <property type="match status" value="1"/>
</dbReference>
<evidence type="ECO:0000313" key="1">
    <source>
        <dbReference type="EMBL" id="EME69167.1"/>
    </source>
</evidence>
<dbReference type="EMBL" id="AONQ01000041">
    <property type="protein sequence ID" value="EME69167.1"/>
    <property type="molecule type" value="Genomic_DNA"/>
</dbReference>
<dbReference type="STRING" id="1244869.H261_14850"/>
<keyword evidence="2" id="KW-1185">Reference proteome</keyword>
<name>M2ZPE6_9PROT</name>
<comment type="caution">
    <text evidence="1">The sequence shown here is derived from an EMBL/GenBank/DDBJ whole genome shotgun (WGS) entry which is preliminary data.</text>
</comment>
<protein>
    <recommendedName>
        <fullName evidence="3">TIGR02453 family protein</fullName>
    </recommendedName>
</protein>
<dbReference type="PIRSF" id="PIRSF028451">
    <property type="entry name" value="UCP028451"/>
    <property type="match status" value="1"/>
</dbReference>
<organism evidence="1 2">
    <name type="scientific">Paramagnetospirillum caucaseum</name>
    <dbReference type="NCBI Taxonomy" id="1244869"/>
    <lineage>
        <taxon>Bacteria</taxon>
        <taxon>Pseudomonadati</taxon>
        <taxon>Pseudomonadota</taxon>
        <taxon>Alphaproteobacteria</taxon>
        <taxon>Rhodospirillales</taxon>
        <taxon>Magnetospirillaceae</taxon>
        <taxon>Paramagnetospirillum</taxon>
    </lineage>
</organism>
<evidence type="ECO:0000313" key="2">
    <source>
        <dbReference type="Proteomes" id="UP000011744"/>
    </source>
</evidence>
<accession>M2ZPE6</accession>
<dbReference type="eggNOG" id="COG5587">
    <property type="taxonomic scope" value="Bacteria"/>
</dbReference>
<sequence length="233" mass="25821">MTDFPGFAPQAPAFLAELAANNDTGWFNARKDDYRDLIQTPLRRLFATMAPAMLEIDPGFDASPMGGAISRIRRDTRFSRDKSPYRVKQWMSFRRAGEGWQSRPTFFLAFAPGGYRYGLGYYAASPATMTELRAAIAARPGRFAEAMAAAADAGFTLTGEAYRRPRLPKGMEDALPTPVLGWFGLKSGVLIRERPMEPLFFSPDLVTELTARLARMAPLYHLLSGQSGRTDPP</sequence>